<organism evidence="2 3">
    <name type="scientific">Vavraia culicis (isolate floridensis)</name>
    <name type="common">Microsporidian parasite</name>
    <dbReference type="NCBI Taxonomy" id="948595"/>
    <lineage>
        <taxon>Eukaryota</taxon>
        <taxon>Fungi</taxon>
        <taxon>Fungi incertae sedis</taxon>
        <taxon>Microsporidia</taxon>
        <taxon>Pleistophoridae</taxon>
        <taxon>Vavraia</taxon>
    </lineage>
</organism>
<feature type="domain" description="Zinc-ribbon 15" evidence="1">
    <location>
        <begin position="27"/>
        <end position="99"/>
    </location>
</feature>
<evidence type="ECO:0000259" key="1">
    <source>
        <dbReference type="Pfam" id="PF17032"/>
    </source>
</evidence>
<evidence type="ECO:0000313" key="2">
    <source>
        <dbReference type="EMBL" id="ELA46618.1"/>
    </source>
</evidence>
<keyword evidence="3" id="KW-1185">Reference proteome</keyword>
<dbReference type="EMBL" id="GL877438">
    <property type="protein sequence ID" value="ELA46618.1"/>
    <property type="molecule type" value="Genomic_DNA"/>
</dbReference>
<proteinExistence type="predicted"/>
<dbReference type="InParanoid" id="L2GTI1"/>
<protein>
    <recommendedName>
        <fullName evidence="1">Zinc-ribbon 15 domain-containing protein</fullName>
    </recommendedName>
</protein>
<dbReference type="VEuPathDB" id="MicrosporidiaDB:VCUG_01902"/>
<dbReference type="GeneID" id="19879771"/>
<accession>L2GTI1</accession>
<dbReference type="AlphaFoldDB" id="L2GTI1"/>
<dbReference type="HOGENOM" id="CLU_2279569_0_0_1"/>
<dbReference type="Pfam" id="PF17032">
    <property type="entry name" value="Zn_ribbon_15"/>
    <property type="match status" value="1"/>
</dbReference>
<sequence>MPIYETCFVIREHLKTPKGFKKPPPAVFCSNCGFKSCPLYITKYCVFKLCGIKVFKYKKEGPYVACKGCLTMLGTNGVYHCRNCKTTVHPNIDYCIGCGKGIS</sequence>
<dbReference type="Proteomes" id="UP000011081">
    <property type="component" value="Unassembled WGS sequence"/>
</dbReference>
<name>L2GTI1_VAVCU</name>
<evidence type="ECO:0000313" key="3">
    <source>
        <dbReference type="Proteomes" id="UP000011081"/>
    </source>
</evidence>
<gene>
    <name evidence="2" type="ORF">VCUG_01902</name>
</gene>
<reference evidence="3" key="1">
    <citation type="submission" date="2011-03" db="EMBL/GenBank/DDBJ databases">
        <title>The genome sequence of Vavraia culicis strain floridensis.</title>
        <authorList>
            <consortium name="The Broad Institute Genome Sequencing Platform"/>
            <person name="Cuomo C."/>
            <person name="Becnel J."/>
            <person name="Sanscrainte N."/>
            <person name="Young S.K."/>
            <person name="Zeng Q."/>
            <person name="Gargeya S."/>
            <person name="Fitzgerald M."/>
            <person name="Haas B."/>
            <person name="Abouelleil A."/>
            <person name="Alvarado L."/>
            <person name="Arachchi H.M."/>
            <person name="Berlin A."/>
            <person name="Chapman S.B."/>
            <person name="Gearin G."/>
            <person name="Goldberg J."/>
            <person name="Griggs A."/>
            <person name="Gujja S."/>
            <person name="Hansen M."/>
            <person name="Heiman D."/>
            <person name="Howarth C."/>
            <person name="Larimer J."/>
            <person name="Lui A."/>
            <person name="MacDonald P.J.P."/>
            <person name="McCowen C."/>
            <person name="Montmayeur A."/>
            <person name="Murphy C."/>
            <person name="Neiman D."/>
            <person name="Pearson M."/>
            <person name="Priest M."/>
            <person name="Roberts A."/>
            <person name="Saif S."/>
            <person name="Shea T."/>
            <person name="Sisk P."/>
            <person name="Stolte C."/>
            <person name="Sykes S."/>
            <person name="Wortman J."/>
            <person name="Nusbaum C."/>
            <person name="Birren B."/>
        </authorList>
    </citation>
    <scope>NUCLEOTIDE SEQUENCE [LARGE SCALE GENOMIC DNA]</scope>
    <source>
        <strain evidence="3">floridensis</strain>
    </source>
</reference>
<dbReference type="RefSeq" id="XP_008074915.1">
    <property type="nucleotide sequence ID" value="XM_008076724.1"/>
</dbReference>
<dbReference type="InterPro" id="IPR031493">
    <property type="entry name" value="Zinc_ribbon_15"/>
</dbReference>